<feature type="modified residue" description="N6-(pyridoxal phosphate)lysine" evidence="16">
    <location>
        <position position="206"/>
    </location>
</feature>
<dbReference type="PATRIC" id="fig|1227739.3.peg.3332"/>
<dbReference type="GO" id="GO:0009099">
    <property type="term" value="P:L-valine biosynthetic process"/>
    <property type="evidence" value="ECO:0007669"/>
    <property type="project" value="UniProtKB-UniPathway"/>
</dbReference>
<dbReference type="NCBIfam" id="NF009897">
    <property type="entry name" value="PRK13357.1"/>
    <property type="match status" value="1"/>
</dbReference>
<evidence type="ECO:0000313" key="18">
    <source>
        <dbReference type="Proteomes" id="UP000019423"/>
    </source>
</evidence>
<dbReference type="GO" id="GO:0052656">
    <property type="term" value="F:L-isoleucine-2-oxoglutarate transaminase activity"/>
    <property type="evidence" value="ECO:0007669"/>
    <property type="project" value="RHEA"/>
</dbReference>
<evidence type="ECO:0000256" key="16">
    <source>
        <dbReference type="PIRSR" id="PIRSR006468-1"/>
    </source>
</evidence>
<evidence type="ECO:0000256" key="8">
    <source>
        <dbReference type="ARBA" id="ARBA00022576"/>
    </source>
</evidence>
<evidence type="ECO:0000256" key="12">
    <source>
        <dbReference type="ARBA" id="ARBA00023304"/>
    </source>
</evidence>
<evidence type="ECO:0000256" key="13">
    <source>
        <dbReference type="ARBA" id="ARBA00048212"/>
    </source>
</evidence>
<keyword evidence="10 17" id="KW-0808">Transferase</keyword>
<organism evidence="17 18">
    <name type="scientific">Hymenobacter swuensis DY53</name>
    <dbReference type="NCBI Taxonomy" id="1227739"/>
    <lineage>
        <taxon>Bacteria</taxon>
        <taxon>Pseudomonadati</taxon>
        <taxon>Bacteroidota</taxon>
        <taxon>Cytophagia</taxon>
        <taxon>Cytophagales</taxon>
        <taxon>Hymenobacteraceae</taxon>
        <taxon>Hymenobacter</taxon>
    </lineage>
</organism>
<keyword evidence="18" id="KW-1185">Reference proteome</keyword>
<comment type="pathway">
    <text evidence="4">Amino-acid biosynthesis; L-valine biosynthesis; L-valine from pyruvate: step 4/4.</text>
</comment>
<dbReference type="InterPro" id="IPR033939">
    <property type="entry name" value="BCAT_family"/>
</dbReference>
<dbReference type="Proteomes" id="UP000019423">
    <property type="component" value="Chromosome"/>
</dbReference>
<keyword evidence="11" id="KW-0663">Pyridoxal phosphate</keyword>
<dbReference type="InterPro" id="IPR001544">
    <property type="entry name" value="Aminotrans_IV"/>
</dbReference>
<dbReference type="PANTHER" id="PTHR11825">
    <property type="entry name" value="SUBGROUP IIII AMINOTRANSFERASE"/>
    <property type="match status" value="1"/>
</dbReference>
<dbReference type="UniPathway" id="UPA00049">
    <property type="reaction ID" value="UER00062"/>
</dbReference>
<dbReference type="InterPro" id="IPR043131">
    <property type="entry name" value="BCAT-like_N"/>
</dbReference>
<reference evidence="17 18" key="1">
    <citation type="submission" date="2014-01" db="EMBL/GenBank/DDBJ databases">
        <title>Complete genome sequence of ionizing-radiation resistance bacterium Hymenobacter swuensis DY53.</title>
        <authorList>
            <person name="Jung J.-H."/>
            <person name="Jeong S.-W."/>
            <person name="Joe M.-H."/>
            <person name="Cho y.-j."/>
            <person name="Kim M.-K."/>
            <person name="Lim S.-Y."/>
        </authorList>
    </citation>
    <scope>NUCLEOTIDE SEQUENCE [LARGE SCALE GENOMIC DNA]</scope>
    <source>
        <strain evidence="17 18">DY53</strain>
    </source>
</reference>
<dbReference type="InterPro" id="IPR036038">
    <property type="entry name" value="Aminotransferase-like"/>
</dbReference>
<proteinExistence type="inferred from homology"/>
<comment type="pathway">
    <text evidence="5">Amino-acid biosynthesis; L-leucine biosynthesis; L-leucine from 3-methyl-2-oxobutanoate: step 4/4.</text>
</comment>
<evidence type="ECO:0000256" key="14">
    <source>
        <dbReference type="ARBA" id="ARBA00048798"/>
    </source>
</evidence>
<keyword evidence="8 17" id="KW-0032">Aminotransferase</keyword>
<dbReference type="GO" id="GO:0052654">
    <property type="term" value="F:L-leucine-2-oxoglutarate transaminase activity"/>
    <property type="evidence" value="ECO:0007669"/>
    <property type="project" value="RHEA"/>
</dbReference>
<evidence type="ECO:0000256" key="3">
    <source>
        <dbReference type="ARBA" id="ARBA00004824"/>
    </source>
</evidence>
<comment type="pathway">
    <text evidence="3">Amino-acid biosynthesis; L-isoleucine biosynthesis; L-isoleucine from 2-oxobutanoate: step 4/4.</text>
</comment>
<dbReference type="Gene3D" id="3.20.10.10">
    <property type="entry name" value="D-amino Acid Aminotransferase, subunit A, domain 2"/>
    <property type="match status" value="1"/>
</dbReference>
<evidence type="ECO:0000256" key="10">
    <source>
        <dbReference type="ARBA" id="ARBA00022679"/>
    </source>
</evidence>
<evidence type="ECO:0000256" key="15">
    <source>
        <dbReference type="ARBA" id="ARBA00049229"/>
    </source>
</evidence>
<evidence type="ECO:0000256" key="11">
    <source>
        <dbReference type="ARBA" id="ARBA00022898"/>
    </source>
</evidence>
<comment type="catalytic activity">
    <reaction evidence="13">
        <text>L-valine + 2-oxoglutarate = 3-methyl-2-oxobutanoate + L-glutamate</text>
        <dbReference type="Rhea" id="RHEA:24813"/>
        <dbReference type="ChEBI" id="CHEBI:11851"/>
        <dbReference type="ChEBI" id="CHEBI:16810"/>
        <dbReference type="ChEBI" id="CHEBI:29985"/>
        <dbReference type="ChEBI" id="CHEBI:57762"/>
        <dbReference type="EC" id="2.6.1.42"/>
    </reaction>
</comment>
<dbReference type="GO" id="GO:0052655">
    <property type="term" value="F:L-valine-2-oxoglutarate transaminase activity"/>
    <property type="evidence" value="ECO:0007669"/>
    <property type="project" value="RHEA"/>
</dbReference>
<protein>
    <recommendedName>
        <fullName evidence="7">branched-chain-amino-acid transaminase</fullName>
        <ecNumber evidence="7">2.6.1.42</ecNumber>
    </recommendedName>
</protein>
<dbReference type="EC" id="2.6.1.42" evidence="7"/>
<comment type="catalytic activity">
    <reaction evidence="15">
        <text>L-leucine + 2-oxoglutarate = 4-methyl-2-oxopentanoate + L-glutamate</text>
        <dbReference type="Rhea" id="RHEA:18321"/>
        <dbReference type="ChEBI" id="CHEBI:16810"/>
        <dbReference type="ChEBI" id="CHEBI:17865"/>
        <dbReference type="ChEBI" id="CHEBI:29985"/>
        <dbReference type="ChEBI" id="CHEBI:57427"/>
        <dbReference type="EC" id="2.6.1.42"/>
    </reaction>
</comment>
<dbReference type="CDD" id="cd01557">
    <property type="entry name" value="BCAT_beta_family"/>
    <property type="match status" value="1"/>
</dbReference>
<dbReference type="AlphaFoldDB" id="W8F7Z9"/>
<evidence type="ECO:0000256" key="9">
    <source>
        <dbReference type="ARBA" id="ARBA00022605"/>
    </source>
</evidence>
<dbReference type="UniPathway" id="UPA00048">
    <property type="reaction ID" value="UER00073"/>
</dbReference>
<dbReference type="NCBIfam" id="TIGR01123">
    <property type="entry name" value="ilvE_II"/>
    <property type="match status" value="1"/>
</dbReference>
<evidence type="ECO:0000256" key="4">
    <source>
        <dbReference type="ARBA" id="ARBA00004931"/>
    </source>
</evidence>
<sequence>MFPSFSPTPLLMIDTLTIPTQRTTASRLPEVDFDQLEFGKTFADHMLVVDYQNGEWQEPQIVPYGDMTVSPANSALHYGQAIFEGMKAYKNQDGEIFIFRPQDNLSRLNASAERMCMPAVPEEIFMQGLSQLIRLDAEWVPNFTGSALYIRPFMFATDGMLGVRPSDSYRFMIITCPVGLYYNKPLRVRFEEKYVRSAEGGAGFAKNAGNYGAAMYPTKLAQEEGYNQLIWTDASEHKYVEESGTMNAMFVIDGRLITPALSTSILDGITRRSVLQLAHDWGMPVEERKVSALEILAAHAAGTLQEAFGVGTAATIAPISVIGYQGEDFTLPTAPADAFSHRVTAALAAIRSGEATDTHGWMVRVQS</sequence>
<evidence type="ECO:0000256" key="5">
    <source>
        <dbReference type="ARBA" id="ARBA00005072"/>
    </source>
</evidence>
<evidence type="ECO:0000256" key="2">
    <source>
        <dbReference type="ARBA" id="ARBA00003109"/>
    </source>
</evidence>
<dbReference type="HOGENOM" id="CLU_031922_0_2_10"/>
<keyword evidence="9" id="KW-0028">Amino-acid biosynthesis</keyword>
<dbReference type="eggNOG" id="COG0115">
    <property type="taxonomic scope" value="Bacteria"/>
</dbReference>
<dbReference type="STRING" id="1227739.Hsw_3161"/>
<dbReference type="SUPFAM" id="SSF56752">
    <property type="entry name" value="D-aminoacid aminotransferase-like PLP-dependent enzymes"/>
    <property type="match status" value="1"/>
</dbReference>
<dbReference type="UniPathway" id="UPA00047">
    <property type="reaction ID" value="UER00058"/>
</dbReference>
<keyword evidence="12" id="KW-0100">Branched-chain amino acid biosynthesis</keyword>
<comment type="function">
    <text evidence="2">Acts on leucine, isoleucine and valine.</text>
</comment>
<accession>W8F7Z9</accession>
<comment type="catalytic activity">
    <reaction evidence="14">
        <text>L-isoleucine + 2-oxoglutarate = (S)-3-methyl-2-oxopentanoate + L-glutamate</text>
        <dbReference type="Rhea" id="RHEA:24801"/>
        <dbReference type="ChEBI" id="CHEBI:16810"/>
        <dbReference type="ChEBI" id="CHEBI:29985"/>
        <dbReference type="ChEBI" id="CHEBI:35146"/>
        <dbReference type="ChEBI" id="CHEBI:58045"/>
        <dbReference type="EC" id="2.6.1.42"/>
    </reaction>
</comment>
<evidence type="ECO:0000313" key="17">
    <source>
        <dbReference type="EMBL" id="AHJ98756.1"/>
    </source>
</evidence>
<evidence type="ECO:0000256" key="1">
    <source>
        <dbReference type="ARBA" id="ARBA00001933"/>
    </source>
</evidence>
<comment type="cofactor">
    <cofactor evidence="1">
        <name>pyridoxal 5'-phosphate</name>
        <dbReference type="ChEBI" id="CHEBI:597326"/>
    </cofactor>
</comment>
<dbReference type="GO" id="GO:0009098">
    <property type="term" value="P:L-leucine biosynthetic process"/>
    <property type="evidence" value="ECO:0007669"/>
    <property type="project" value="UniProtKB-UniPathway"/>
</dbReference>
<dbReference type="Gene3D" id="3.30.470.10">
    <property type="match status" value="1"/>
</dbReference>
<dbReference type="InterPro" id="IPR043132">
    <property type="entry name" value="BCAT-like_C"/>
</dbReference>
<comment type="similarity">
    <text evidence="6">Belongs to the class-IV pyridoxal-phosphate-dependent aminotransferase family.</text>
</comment>
<name>W8F7Z9_9BACT</name>
<gene>
    <name evidence="17" type="ORF">Hsw_3161</name>
</gene>
<dbReference type="Pfam" id="PF01063">
    <property type="entry name" value="Aminotran_4"/>
    <property type="match status" value="1"/>
</dbReference>
<evidence type="ECO:0000256" key="7">
    <source>
        <dbReference type="ARBA" id="ARBA00013053"/>
    </source>
</evidence>
<dbReference type="EMBL" id="CP007145">
    <property type="protein sequence ID" value="AHJ98756.1"/>
    <property type="molecule type" value="Genomic_DNA"/>
</dbReference>
<dbReference type="GO" id="GO:0009097">
    <property type="term" value="P:isoleucine biosynthetic process"/>
    <property type="evidence" value="ECO:0007669"/>
    <property type="project" value="UniProtKB-UniPathway"/>
</dbReference>
<dbReference type="PANTHER" id="PTHR11825:SF44">
    <property type="entry name" value="BRANCHED-CHAIN-AMINO-ACID AMINOTRANSFERASE"/>
    <property type="match status" value="1"/>
</dbReference>
<dbReference type="KEGG" id="hsw:Hsw_3161"/>
<dbReference type="InterPro" id="IPR005786">
    <property type="entry name" value="B_amino_transII"/>
</dbReference>
<dbReference type="PIRSF" id="PIRSF006468">
    <property type="entry name" value="BCAT1"/>
    <property type="match status" value="1"/>
</dbReference>
<evidence type="ECO:0000256" key="6">
    <source>
        <dbReference type="ARBA" id="ARBA00009320"/>
    </source>
</evidence>